<name>A0ACC3AIA4_9EURO</name>
<evidence type="ECO:0000313" key="2">
    <source>
        <dbReference type="Proteomes" id="UP001172386"/>
    </source>
</evidence>
<evidence type="ECO:0000313" key="1">
    <source>
        <dbReference type="EMBL" id="KAJ9663154.1"/>
    </source>
</evidence>
<comment type="caution">
    <text evidence="1">The sequence shown here is derived from an EMBL/GenBank/DDBJ whole genome shotgun (WGS) entry which is preliminary data.</text>
</comment>
<reference evidence="1" key="1">
    <citation type="submission" date="2022-10" db="EMBL/GenBank/DDBJ databases">
        <title>Culturing micro-colonial fungi from biological soil crusts in the Mojave desert and describing Neophaeococcomyces mojavensis, and introducing the new genera and species Taxawa tesnikishii.</title>
        <authorList>
            <person name="Kurbessoian T."/>
            <person name="Stajich J.E."/>
        </authorList>
    </citation>
    <scope>NUCLEOTIDE SEQUENCE</scope>
    <source>
        <strain evidence="1">JES_112</strain>
    </source>
</reference>
<dbReference type="EMBL" id="JAPDRQ010000010">
    <property type="protein sequence ID" value="KAJ9663154.1"/>
    <property type="molecule type" value="Genomic_DNA"/>
</dbReference>
<dbReference type="Proteomes" id="UP001172386">
    <property type="component" value="Unassembled WGS sequence"/>
</dbReference>
<protein>
    <submittedName>
        <fullName evidence="1">Oligomeric, coiled-coil, peripheral membrane protein</fullName>
    </submittedName>
</protein>
<accession>A0ACC3AIA4</accession>
<proteinExistence type="predicted"/>
<organism evidence="1 2">
    <name type="scientific">Neophaeococcomyces mojaviensis</name>
    <dbReference type="NCBI Taxonomy" id="3383035"/>
    <lineage>
        <taxon>Eukaryota</taxon>
        <taxon>Fungi</taxon>
        <taxon>Dikarya</taxon>
        <taxon>Ascomycota</taxon>
        <taxon>Pezizomycotina</taxon>
        <taxon>Eurotiomycetes</taxon>
        <taxon>Chaetothyriomycetidae</taxon>
        <taxon>Chaetothyriales</taxon>
        <taxon>Chaetothyriales incertae sedis</taxon>
        <taxon>Neophaeococcomyces</taxon>
    </lineage>
</organism>
<gene>
    <name evidence="1" type="primary">ATG11</name>
    <name evidence="1" type="ORF">H2198_000915</name>
</gene>
<keyword evidence="2" id="KW-1185">Reference proteome</keyword>
<sequence length="1425" mass="159767">MSLNLYLSHTGKRYAVELEQIPTPDALKQWIATHSDVPVGRQILMTAQGKNVKQQHLVNQGHIFIYDKTFLQGDENAALDAPEEVEVPNISEPPSTLEDENSLKAWQGLFKARRAWALEAADIVTSHTTKTAELSELCENIDRSMNVALDNLRSNVGSLQSLFEKTRTWAQDSLQEQADMLREWSAMAQGLKELPIRDDIGRLMYNPSINTAPPDVSGTMYSLLHPATLEQAGTTLEASSKAFGAQAEDLSSAMTQLNSDAEHAMSLVRIEWPNLETESLLQEAETIAKKIAADYEDVLRASPDTKSLPKVSRLAAGHTNSLLPSLGEVAEDSRQIYESARAHHQTLSKLCSRVLREISKAQSSLAGLQHQVSTLSLDEDGQNSLETLDRVFRMPSAYGAILIEAIRRSEWNDQTVAELKSLKDELSQHKDDELRRRKKWSNSMSGFLNDETASTNAISDFTFSTPANPWPFVSREEIFAYIDDLRALEINDAVEQVTQGLRELDSPAKPRAPRPRPFKNGSVHDMRESSFLNSGENNTRALQNDKLRLEDKLRASDSRIRRLEDILHRQSQSTRPSSGMFTPVTDFEKQPSSPVPTSARPSDLSSRRSSVSARRLSNQTPDEKAMVQRIISLEAQITKLQHEAHAERRSSTEHREKMQEAESVKRDLLANLESQRQEFDDERQRLEDENHEMKLRLEEVEEELDRVLGSRDHERMKQDQSISHFRSELERVRKTANEELDQLRNTKEKVERDLASQKEKFSNIDQQLHQLREERSHLQTRNMSLANGLRSMESQHQDLVGTLQSAHAHLSPAGSAPDDVTRLANALEVLAEGAAFHARGLDDALQLATAQGKESEEKIASLEAQLRKAQSIRSEQERLITGQNDQLREAHHSISTIRQELSDEKVEVERLRAQFAAGETGSDTLKARLAEEERKVEELLNSRSKSEAHIDNLQQNLKGLRQEVQDLTQANEIARLRLEGREKKAKDLSQRLFQHNDRMIRMLENFGYSVTRQGEGLLIQRASRVNASTILGHDVGTPMKRTVSGSAPAQHFSDTADIETMYWTTEEGSELEDARYEAFISALSRLDIDTTIEMITKRYKDVETIAKKYQKDSRLQRDKTHRLQSEAHDKIAYRGFKEGDLALFLPTRNQVTKPWAAFNVGAPHYFLREQDAHKLQTRDWLLARINKIEERVVDLSRSMETTRDRASVNAEASDGASTRSYDDNPFELSDGLRWYLIDAAEERPGAPSTPGLGKTTVAASVVDVKAQIGRKSSGGRDPGGAVPSAVNATKTLHKSLDSRRSSETSRKSAGPLLRTSALNNFPITSLTTAGTDGEAEGQISPVGPLVRPSDADIRAQSQGQAREDAKIFDVGRRPSLRAPTSEGTHSASRSNLARAPEAQGTTQSPQKAQPKAWERLFSLHYDSSN</sequence>